<dbReference type="AlphaFoldDB" id="A0AAE0NQM5"/>
<keyword evidence="2 5" id="KW-0812">Transmembrane</keyword>
<reference evidence="6" key="2">
    <citation type="submission" date="2023-06" db="EMBL/GenBank/DDBJ databases">
        <authorList>
            <consortium name="Lawrence Berkeley National Laboratory"/>
            <person name="Haridas S."/>
            <person name="Hensen N."/>
            <person name="Bonometti L."/>
            <person name="Westerberg I."/>
            <person name="Brannstrom I.O."/>
            <person name="Guillou S."/>
            <person name="Cros-Aarteil S."/>
            <person name="Calhoun S."/>
            <person name="Kuo A."/>
            <person name="Mondo S."/>
            <person name="Pangilinan J."/>
            <person name="Riley R."/>
            <person name="LaButti K."/>
            <person name="Andreopoulos B."/>
            <person name="Lipzen A."/>
            <person name="Chen C."/>
            <person name="Yanf M."/>
            <person name="Daum C."/>
            <person name="Ng V."/>
            <person name="Clum A."/>
            <person name="Steindorff A."/>
            <person name="Ohm R."/>
            <person name="Martin F."/>
            <person name="Silar P."/>
            <person name="Natvig D."/>
            <person name="Lalanne C."/>
            <person name="Gautier V."/>
            <person name="Ament-velasquez S.L."/>
            <person name="Kruys A."/>
            <person name="Hutchinson M.I."/>
            <person name="Powell A.J."/>
            <person name="Barry K."/>
            <person name="Miller A.N."/>
            <person name="Grigoriev I.V."/>
            <person name="Debuchy R."/>
            <person name="Gladieux P."/>
            <person name="Thoren M.H."/>
            <person name="Johannesson H."/>
        </authorList>
    </citation>
    <scope>NUCLEOTIDE SEQUENCE</scope>
    <source>
        <strain evidence="6">CBS 232.78</strain>
    </source>
</reference>
<feature type="transmembrane region" description="Helical" evidence="5">
    <location>
        <begin position="253"/>
        <end position="275"/>
    </location>
</feature>
<accession>A0AAE0NQM5</accession>
<protein>
    <submittedName>
        <fullName evidence="6">Parasitic phase-specific protein PSP-1</fullName>
    </submittedName>
</protein>
<dbReference type="GO" id="GO:0005886">
    <property type="term" value="C:plasma membrane"/>
    <property type="evidence" value="ECO:0007669"/>
    <property type="project" value="TreeGrafter"/>
</dbReference>
<evidence type="ECO:0000256" key="5">
    <source>
        <dbReference type="SAM" id="Phobius"/>
    </source>
</evidence>
<keyword evidence="4 5" id="KW-0472">Membrane</keyword>
<feature type="transmembrane region" description="Helical" evidence="5">
    <location>
        <begin position="39"/>
        <end position="57"/>
    </location>
</feature>
<feature type="transmembrane region" description="Helical" evidence="5">
    <location>
        <begin position="174"/>
        <end position="192"/>
    </location>
</feature>
<evidence type="ECO:0000256" key="1">
    <source>
        <dbReference type="ARBA" id="ARBA00004141"/>
    </source>
</evidence>
<sequence length="307" mass="34077">MSKHPNGLISFGKNANCTLDLCPVEWSILQYRPSNPGQGVVIGLFALSMAIHIFQGIRWRSWDFMICMIIGCLDEIIGYVGRIMLNSNPFSFGAFVIQVVCITTAPVFFCSAIYVLLSRTINHLDRSLSRFNPKLLVWTFIPFDIVSLVLQAAGGALSSTQAGTGNKSGVKISMAGLVLQVITLAIFLILFVDYVLRFVRKSASGSLKPRMKLFLGFLFLAIVFVLIRCAYRIEELSDGYDGPLIRNEKLFMVLEAAMMLLTVLCLNVAHPGVAFGREKWDHKQQPLTYTTTNEVVEPKTFGTSSSE</sequence>
<dbReference type="EMBL" id="JAULSW010000004">
    <property type="protein sequence ID" value="KAK3385938.1"/>
    <property type="molecule type" value="Genomic_DNA"/>
</dbReference>
<dbReference type="InterPro" id="IPR007568">
    <property type="entry name" value="RTA1"/>
</dbReference>
<evidence type="ECO:0000313" key="7">
    <source>
        <dbReference type="Proteomes" id="UP001285441"/>
    </source>
</evidence>
<dbReference type="Pfam" id="PF04479">
    <property type="entry name" value="RTA1"/>
    <property type="match status" value="1"/>
</dbReference>
<comment type="caution">
    <text evidence="6">The sequence shown here is derived from an EMBL/GenBank/DDBJ whole genome shotgun (WGS) entry which is preliminary data.</text>
</comment>
<organism evidence="6 7">
    <name type="scientific">Podospora didyma</name>
    <dbReference type="NCBI Taxonomy" id="330526"/>
    <lineage>
        <taxon>Eukaryota</taxon>
        <taxon>Fungi</taxon>
        <taxon>Dikarya</taxon>
        <taxon>Ascomycota</taxon>
        <taxon>Pezizomycotina</taxon>
        <taxon>Sordariomycetes</taxon>
        <taxon>Sordariomycetidae</taxon>
        <taxon>Sordariales</taxon>
        <taxon>Podosporaceae</taxon>
        <taxon>Podospora</taxon>
    </lineage>
</organism>
<keyword evidence="7" id="KW-1185">Reference proteome</keyword>
<evidence type="ECO:0000256" key="3">
    <source>
        <dbReference type="ARBA" id="ARBA00022989"/>
    </source>
</evidence>
<name>A0AAE0NQM5_9PEZI</name>
<proteinExistence type="predicted"/>
<evidence type="ECO:0000256" key="2">
    <source>
        <dbReference type="ARBA" id="ARBA00022692"/>
    </source>
</evidence>
<reference evidence="6" key="1">
    <citation type="journal article" date="2023" name="Mol. Phylogenet. Evol.">
        <title>Genome-scale phylogeny and comparative genomics of the fungal order Sordariales.</title>
        <authorList>
            <person name="Hensen N."/>
            <person name="Bonometti L."/>
            <person name="Westerberg I."/>
            <person name="Brannstrom I.O."/>
            <person name="Guillou S."/>
            <person name="Cros-Aarteil S."/>
            <person name="Calhoun S."/>
            <person name="Haridas S."/>
            <person name="Kuo A."/>
            <person name="Mondo S."/>
            <person name="Pangilinan J."/>
            <person name="Riley R."/>
            <person name="LaButti K."/>
            <person name="Andreopoulos B."/>
            <person name="Lipzen A."/>
            <person name="Chen C."/>
            <person name="Yan M."/>
            <person name="Daum C."/>
            <person name="Ng V."/>
            <person name="Clum A."/>
            <person name="Steindorff A."/>
            <person name="Ohm R.A."/>
            <person name="Martin F."/>
            <person name="Silar P."/>
            <person name="Natvig D.O."/>
            <person name="Lalanne C."/>
            <person name="Gautier V."/>
            <person name="Ament-Velasquez S.L."/>
            <person name="Kruys A."/>
            <person name="Hutchinson M.I."/>
            <person name="Powell A.J."/>
            <person name="Barry K."/>
            <person name="Miller A.N."/>
            <person name="Grigoriev I.V."/>
            <person name="Debuchy R."/>
            <person name="Gladieux P."/>
            <person name="Hiltunen Thoren M."/>
            <person name="Johannesson H."/>
        </authorList>
    </citation>
    <scope>NUCLEOTIDE SEQUENCE</scope>
    <source>
        <strain evidence="6">CBS 232.78</strain>
    </source>
</reference>
<comment type="subcellular location">
    <subcellularLocation>
        <location evidence="1">Membrane</location>
        <topology evidence="1">Multi-pass membrane protein</topology>
    </subcellularLocation>
</comment>
<gene>
    <name evidence="6" type="ORF">B0H63DRAFT_544443</name>
</gene>
<feature type="transmembrane region" description="Helical" evidence="5">
    <location>
        <begin position="90"/>
        <end position="115"/>
    </location>
</feature>
<evidence type="ECO:0000313" key="6">
    <source>
        <dbReference type="EMBL" id="KAK3385938.1"/>
    </source>
</evidence>
<feature type="transmembrane region" description="Helical" evidence="5">
    <location>
        <begin position="64"/>
        <end position="84"/>
    </location>
</feature>
<feature type="transmembrane region" description="Helical" evidence="5">
    <location>
        <begin position="213"/>
        <end position="233"/>
    </location>
</feature>
<keyword evidence="3 5" id="KW-1133">Transmembrane helix</keyword>
<dbReference type="Proteomes" id="UP001285441">
    <property type="component" value="Unassembled WGS sequence"/>
</dbReference>
<dbReference type="GO" id="GO:0000324">
    <property type="term" value="C:fungal-type vacuole"/>
    <property type="evidence" value="ECO:0007669"/>
    <property type="project" value="TreeGrafter"/>
</dbReference>
<evidence type="ECO:0000256" key="4">
    <source>
        <dbReference type="ARBA" id="ARBA00023136"/>
    </source>
</evidence>
<feature type="transmembrane region" description="Helical" evidence="5">
    <location>
        <begin position="135"/>
        <end position="154"/>
    </location>
</feature>
<dbReference type="PANTHER" id="PTHR31465:SF9">
    <property type="entry name" value="SPHINGOID LONG-CHAIN BASE TRANSPORTER RSB1"/>
    <property type="match status" value="1"/>
</dbReference>
<dbReference type="PANTHER" id="PTHR31465">
    <property type="entry name" value="PROTEIN RTA1-RELATED"/>
    <property type="match status" value="1"/>
</dbReference>